<feature type="domain" description="Potassium channel" evidence="1">
    <location>
        <begin position="59"/>
        <end position="127"/>
    </location>
</feature>
<dbReference type="EMBL" id="FNKJ01000003">
    <property type="protein sequence ID" value="SDR08076.1"/>
    <property type="molecule type" value="Genomic_DNA"/>
</dbReference>
<protein>
    <submittedName>
        <fullName evidence="2">Ion channel</fullName>
    </submittedName>
</protein>
<dbReference type="AlphaFoldDB" id="A0A1H1G5I6"/>
<dbReference type="RefSeq" id="WP_090323107.1">
    <property type="nucleotide sequence ID" value="NZ_FNKJ01000003.1"/>
</dbReference>
<dbReference type="Gene3D" id="1.10.287.70">
    <property type="match status" value="1"/>
</dbReference>
<evidence type="ECO:0000259" key="1">
    <source>
        <dbReference type="Pfam" id="PF07885"/>
    </source>
</evidence>
<keyword evidence="3" id="KW-1185">Reference proteome</keyword>
<proteinExistence type="predicted"/>
<evidence type="ECO:0000313" key="3">
    <source>
        <dbReference type="Proteomes" id="UP000199570"/>
    </source>
</evidence>
<name>A0A1H1G5I6_9PSED</name>
<accession>A0A1H1G5I6</accession>
<dbReference type="SUPFAM" id="SSF81324">
    <property type="entry name" value="Voltage-gated potassium channels"/>
    <property type="match status" value="1"/>
</dbReference>
<sequence>MYSSIFFAWGLTAITVVVHAVGLALMLRFLSRRKNVLLRQLGAISTRLVWIVCYMIMLHVIAISIWGTFYVWQGSLPDFETAFYFSGVTYATIGYGDVVLVKPWRLFGLMEGLTGIIMCGLSTGVFFAEVNHIYQLIHTNIDGGEKP</sequence>
<evidence type="ECO:0000313" key="2">
    <source>
        <dbReference type="EMBL" id="SDR08076.1"/>
    </source>
</evidence>
<gene>
    <name evidence="2" type="ORF">SAMN04490195_3089</name>
</gene>
<dbReference type="OrthoDB" id="9813518at2"/>
<organism evidence="2 3">
    <name type="scientific">Pseudomonas moorei</name>
    <dbReference type="NCBI Taxonomy" id="395599"/>
    <lineage>
        <taxon>Bacteria</taxon>
        <taxon>Pseudomonadati</taxon>
        <taxon>Pseudomonadota</taxon>
        <taxon>Gammaproteobacteria</taxon>
        <taxon>Pseudomonadales</taxon>
        <taxon>Pseudomonadaceae</taxon>
        <taxon>Pseudomonas</taxon>
    </lineage>
</organism>
<reference evidence="3" key="1">
    <citation type="submission" date="2016-10" db="EMBL/GenBank/DDBJ databases">
        <authorList>
            <person name="Varghese N."/>
            <person name="Submissions S."/>
        </authorList>
    </citation>
    <scope>NUCLEOTIDE SEQUENCE [LARGE SCALE GENOMIC DNA]</scope>
    <source>
        <strain evidence="3">BS3775</strain>
    </source>
</reference>
<dbReference type="Pfam" id="PF07885">
    <property type="entry name" value="Ion_trans_2"/>
    <property type="match status" value="1"/>
</dbReference>
<dbReference type="Proteomes" id="UP000199570">
    <property type="component" value="Unassembled WGS sequence"/>
</dbReference>
<dbReference type="InterPro" id="IPR013099">
    <property type="entry name" value="K_chnl_dom"/>
</dbReference>